<feature type="domain" description="NodB homology" evidence="3">
    <location>
        <begin position="113"/>
        <end position="278"/>
    </location>
</feature>
<evidence type="ECO:0000259" key="3">
    <source>
        <dbReference type="PROSITE" id="PS51677"/>
    </source>
</evidence>
<evidence type="ECO:0000256" key="1">
    <source>
        <dbReference type="ARBA" id="ARBA00004613"/>
    </source>
</evidence>
<dbReference type="InterPro" id="IPR011330">
    <property type="entry name" value="Glyco_hydro/deAcase_b/a-brl"/>
</dbReference>
<evidence type="ECO:0000256" key="2">
    <source>
        <dbReference type="ARBA" id="ARBA00022729"/>
    </source>
</evidence>
<evidence type="ECO:0000313" key="5">
    <source>
        <dbReference type="Proteomes" id="UP000270046"/>
    </source>
</evidence>
<dbReference type="SUPFAM" id="SSF88713">
    <property type="entry name" value="Glycoside hydrolase/deacetylase"/>
    <property type="match status" value="1"/>
</dbReference>
<accession>A0A494VHX8</accession>
<reference evidence="4 5" key="1">
    <citation type="submission" date="2018-10" db="EMBL/GenBank/DDBJ databases">
        <title>Genome sequencing of Mucilaginibacter sp. HYN0043.</title>
        <authorList>
            <person name="Kim M."/>
            <person name="Yi H."/>
        </authorList>
    </citation>
    <scope>NUCLEOTIDE SEQUENCE [LARGE SCALE GENOMIC DNA]</scope>
    <source>
        <strain evidence="4 5">HYN0043</strain>
    </source>
</reference>
<keyword evidence="5" id="KW-1185">Reference proteome</keyword>
<keyword evidence="2" id="KW-0732">Signal</keyword>
<sequence length="278" mass="31983">MCKSRVAFLHSTQDFFVVFKPLITLISISLLSFLHAEPIVNSKAVLARKQVPVLCYHQIRNWRASDKQKDKDYIIPPATFKAHLKMLADSGYHTILPDELYNYLTTGAPLPSKPVMLTFDDSDGDQFTVARPELNKYGFKGVYFIVTNNLGKNKYYMDRKQVKQLADEGHIIACHTRDHMSFNKLKGADWEAQINVPTQKLEQITGKPVKYFAYPYGIWNTAGLPELHQRGFKAAFQLDMPRDNKDPIMTIRRVIDCGYWSNQTLDYYIKHGFGKPVK</sequence>
<dbReference type="GO" id="GO:0005576">
    <property type="term" value="C:extracellular region"/>
    <property type="evidence" value="ECO:0007669"/>
    <property type="project" value="UniProtKB-SubCell"/>
</dbReference>
<dbReference type="PANTHER" id="PTHR34216">
    <property type="match status" value="1"/>
</dbReference>
<dbReference type="Pfam" id="PF01522">
    <property type="entry name" value="Polysacc_deac_1"/>
    <property type="match status" value="1"/>
</dbReference>
<gene>
    <name evidence="4" type="ORF">HYN43_003430</name>
</gene>
<dbReference type="CDD" id="cd10918">
    <property type="entry name" value="CE4_NodB_like_5s_6s"/>
    <property type="match status" value="1"/>
</dbReference>
<comment type="subcellular location">
    <subcellularLocation>
        <location evidence="1">Secreted</location>
    </subcellularLocation>
</comment>
<dbReference type="InterPro" id="IPR002509">
    <property type="entry name" value="NODB_dom"/>
</dbReference>
<dbReference type="PANTHER" id="PTHR34216:SF3">
    <property type="entry name" value="POLY-BETA-1,6-N-ACETYL-D-GLUCOSAMINE N-DEACETYLASE"/>
    <property type="match status" value="1"/>
</dbReference>
<proteinExistence type="predicted"/>
<dbReference type="PROSITE" id="PS51677">
    <property type="entry name" value="NODB"/>
    <property type="match status" value="1"/>
</dbReference>
<dbReference type="InterPro" id="IPR051398">
    <property type="entry name" value="Polysacch_Deacetylase"/>
</dbReference>
<dbReference type="GO" id="GO:0016810">
    <property type="term" value="F:hydrolase activity, acting on carbon-nitrogen (but not peptide) bonds"/>
    <property type="evidence" value="ECO:0007669"/>
    <property type="project" value="InterPro"/>
</dbReference>
<protein>
    <submittedName>
        <fullName evidence="4">Polysaccharide deacetylase family protein</fullName>
    </submittedName>
</protein>
<dbReference type="Proteomes" id="UP000270046">
    <property type="component" value="Chromosome"/>
</dbReference>
<dbReference type="KEGG" id="muh:HYN43_003430"/>
<dbReference type="OrthoDB" id="9778320at2"/>
<dbReference type="GO" id="GO:0005975">
    <property type="term" value="P:carbohydrate metabolic process"/>
    <property type="evidence" value="ECO:0007669"/>
    <property type="project" value="InterPro"/>
</dbReference>
<name>A0A494VHX8_9SPHI</name>
<dbReference type="Gene3D" id="3.20.20.370">
    <property type="entry name" value="Glycoside hydrolase/deacetylase"/>
    <property type="match status" value="1"/>
</dbReference>
<dbReference type="EMBL" id="CP032869">
    <property type="protein sequence ID" value="AYL94407.1"/>
    <property type="molecule type" value="Genomic_DNA"/>
</dbReference>
<evidence type="ECO:0000313" key="4">
    <source>
        <dbReference type="EMBL" id="AYL94407.1"/>
    </source>
</evidence>
<organism evidence="4 5">
    <name type="scientific">Mucilaginibacter celer</name>
    <dbReference type="NCBI Taxonomy" id="2305508"/>
    <lineage>
        <taxon>Bacteria</taxon>
        <taxon>Pseudomonadati</taxon>
        <taxon>Bacteroidota</taxon>
        <taxon>Sphingobacteriia</taxon>
        <taxon>Sphingobacteriales</taxon>
        <taxon>Sphingobacteriaceae</taxon>
        <taxon>Mucilaginibacter</taxon>
    </lineage>
</organism>
<dbReference type="AlphaFoldDB" id="A0A494VHX8"/>